<dbReference type="FunFam" id="3.40.20.10:FF:000023">
    <property type="entry name" value="protein transport protein Sec24C isoform X1"/>
    <property type="match status" value="1"/>
</dbReference>
<dbReference type="InterPro" id="IPR036465">
    <property type="entry name" value="vWFA_dom_sf"/>
</dbReference>
<evidence type="ECO:0000256" key="7">
    <source>
        <dbReference type="ARBA" id="ARBA00022553"/>
    </source>
</evidence>
<dbReference type="Pfam" id="PF08033">
    <property type="entry name" value="Sec23_BS"/>
    <property type="match status" value="1"/>
</dbReference>
<dbReference type="SUPFAM" id="SSF81811">
    <property type="entry name" value="Helical domain of Sec23/24"/>
    <property type="match status" value="1"/>
</dbReference>
<keyword evidence="12" id="KW-0653">Protein transport</keyword>
<dbReference type="FunFam" id="3.40.50.410:FF:000020">
    <property type="entry name" value="protein transport protein Sec24D isoform X1"/>
    <property type="match status" value="1"/>
</dbReference>
<proteinExistence type="inferred from homology"/>
<dbReference type="GO" id="GO:0005829">
    <property type="term" value="C:cytosol"/>
    <property type="evidence" value="ECO:0007669"/>
    <property type="project" value="UniProtKB-SubCell"/>
</dbReference>
<keyword evidence="11" id="KW-0931">ER-Golgi transport</keyword>
<feature type="compositionally biased region" description="Low complexity" evidence="15">
    <location>
        <begin position="204"/>
        <end position="215"/>
    </location>
</feature>
<dbReference type="KEGG" id="emc:129337005"/>
<dbReference type="InterPro" id="IPR050550">
    <property type="entry name" value="SEC23_SEC24_subfamily"/>
</dbReference>
<dbReference type="GO" id="GO:0090110">
    <property type="term" value="P:COPII-coated vesicle cargo loading"/>
    <property type="evidence" value="ECO:0007669"/>
    <property type="project" value="TreeGrafter"/>
</dbReference>
<keyword evidence="21" id="KW-1185">Reference proteome</keyword>
<feature type="compositionally biased region" description="Low complexity" evidence="15">
    <location>
        <begin position="167"/>
        <end position="178"/>
    </location>
</feature>
<dbReference type="GO" id="GO:0030127">
    <property type="term" value="C:COPII vesicle coat"/>
    <property type="evidence" value="ECO:0007669"/>
    <property type="project" value="InterPro"/>
</dbReference>
<dbReference type="Pfam" id="PF04815">
    <property type="entry name" value="Sec23_helical"/>
    <property type="match status" value="1"/>
</dbReference>
<dbReference type="InterPro" id="IPR029006">
    <property type="entry name" value="ADF-H/Gelsolin-like_dom_sf"/>
</dbReference>
<dbReference type="Gene3D" id="2.30.30.380">
    <property type="entry name" value="Zn-finger domain of Sec23/24"/>
    <property type="match status" value="1"/>
</dbReference>
<dbReference type="Pfam" id="PF00626">
    <property type="entry name" value="Gelsolin"/>
    <property type="match status" value="1"/>
</dbReference>
<keyword evidence="8" id="KW-0479">Metal-binding</keyword>
<evidence type="ECO:0000259" key="20">
    <source>
        <dbReference type="Pfam" id="PF08033"/>
    </source>
</evidence>
<evidence type="ECO:0000256" key="6">
    <source>
        <dbReference type="ARBA" id="ARBA00022490"/>
    </source>
</evidence>
<dbReference type="InterPro" id="IPR006900">
    <property type="entry name" value="Sec23/24_helical_dom"/>
</dbReference>
<evidence type="ECO:0000256" key="3">
    <source>
        <dbReference type="ARBA" id="ARBA00004514"/>
    </source>
</evidence>
<dbReference type="Gene3D" id="1.20.120.730">
    <property type="entry name" value="Sec23/Sec24 helical domain"/>
    <property type="match status" value="1"/>
</dbReference>
<feature type="compositionally biased region" description="Polar residues" evidence="15">
    <location>
        <begin position="1"/>
        <end position="16"/>
    </location>
</feature>
<sequence>MNQQGYVATPPYSQAQPGLGGFSPGFGQPAAPPMYGHYGDVRQSSSASHSAMFKTNVPFGPAAPMGSPPPVIHQFNQASLQNGPSSTAQQSNRYPAPLPSYSSYSHPSQPSYPNRSPPSSTAQLANQLGNMQINSYGPSNAPTLPPPPSSGIQSSLQSPPPLTQQMSLSSGPPVSPSLANNLNSHCPPGARQEGPPGSGPLNANLQQQLSNQPSGPGFPPQYGNFAPPMAGAQLSYPGGLPSGPAQLAGPQQKKLDPDSIPSPIQVIENDKVSRGGQIYATNTRGQVPPLVTTDCVVQDQGHASPRYFRCTAYCFPSSAEMAKQAQIPLAAIIKPFASVLPNETPLYLVNHGETGPIRCNRCKAYMCPFMQFIEGGRKYQCGFCNCVNDVPPFYFQHLDHIGRRIDHYERPELSLGSYEYVATLDYCKNNKPPQPPAYIFMIDVSYSNIKNGLVKLICEELKTVLDRLPREEQEEASTIRVGFVTYNKVLHFFNVKSNLAQPQMMVVTDVSEVFVPLLDGFLVNFQESRSVINNLLDQIPEMFADTNESETVFAPIIQAGMEALKAAECPGKLFIFHSSLPTAEAPGKLKSRDDRKLVNTDKEKTLFQPQTNIYETLAKDCVANGCCVDLFLFPSQYVDVASIGLVTMHTGGTLFKYNNFQVHSDSHQFLNDLRKDIEKRLGFDAIMRVRTSTGFRATDFLGAIYMNNTTDVEMAAVDCDKAVTVEFKHDDKLNEDSGALIQCAVLYTSMSGQRQLRIHNLGLNCSSQLVDVYKSCETDALINFFVKSAYKAILSQPLKTVREILVNQTARMLACYRKNCASPSAVSQLILPDSMKVLPVYMNSLLKSCVLAGKPEISTDERAFHRQLVMAMDVAGTQLLFYPQLLPIHSMDIKADVFPTAVRCSEDRLSEGGLFLLANGIHMFLWLGVSAPPELIQGIFNVPSFAHVSTEATILPEVDNPCSSKLRSMIDLLQSKSPYSMKILIVKQREQPEMVFKQFLVEDKSVYGGPSYVDFLCCVHKEICQLLN</sequence>
<evidence type="ECO:0000256" key="12">
    <source>
        <dbReference type="ARBA" id="ARBA00022927"/>
    </source>
</evidence>
<keyword evidence="7" id="KW-0597">Phosphoprotein</keyword>
<dbReference type="InterPro" id="IPR036175">
    <property type="entry name" value="Sec23/24_helical_dom_sf"/>
</dbReference>
<dbReference type="GO" id="GO:0000149">
    <property type="term" value="F:SNARE binding"/>
    <property type="evidence" value="ECO:0007669"/>
    <property type="project" value="UniProtKB-ARBA"/>
</dbReference>
<dbReference type="FunFam" id="2.60.40.1670:FF:000004">
    <property type="entry name" value="SEC24 homolog D, COPII coat complex component"/>
    <property type="match status" value="1"/>
</dbReference>
<evidence type="ECO:0000256" key="8">
    <source>
        <dbReference type="ARBA" id="ARBA00022723"/>
    </source>
</evidence>
<feature type="domain" description="Sec23/Sec24 trunk" evidence="18">
    <location>
        <begin position="433"/>
        <end position="676"/>
    </location>
</feature>
<dbReference type="GO" id="GO:0006886">
    <property type="term" value="P:intracellular protein transport"/>
    <property type="evidence" value="ECO:0007669"/>
    <property type="project" value="InterPro"/>
</dbReference>
<evidence type="ECO:0000256" key="1">
    <source>
        <dbReference type="ARBA" id="ARBA00004299"/>
    </source>
</evidence>
<feature type="compositionally biased region" description="Polar residues" evidence="15">
    <location>
        <begin position="74"/>
        <end position="93"/>
    </location>
</feature>
<feature type="domain" description="Sec23/Sec24 helical" evidence="19">
    <location>
        <begin position="778"/>
        <end position="875"/>
    </location>
</feature>
<dbReference type="GO" id="GO:0008270">
    <property type="term" value="F:zinc ion binding"/>
    <property type="evidence" value="ECO:0007669"/>
    <property type="project" value="InterPro"/>
</dbReference>
<comment type="similarity">
    <text evidence="4">Belongs to the SEC23/SEC24 family. SEC24 subfamily.</text>
</comment>
<gene>
    <name evidence="22 23" type="primary">SEC24D</name>
</gene>
<evidence type="ECO:0000256" key="2">
    <source>
        <dbReference type="ARBA" id="ARBA00004397"/>
    </source>
</evidence>
<dbReference type="InterPro" id="IPR036180">
    <property type="entry name" value="Gelsolin-like_dom_sf"/>
</dbReference>
<dbReference type="GeneID" id="129337005"/>
<dbReference type="FunFam" id="2.30.30.380:FF:000003">
    <property type="entry name" value="SEC24 homolog D, COPII coat complex component"/>
    <property type="match status" value="1"/>
</dbReference>
<dbReference type="SUPFAM" id="SSF53300">
    <property type="entry name" value="vWA-like"/>
    <property type="match status" value="1"/>
</dbReference>
<keyword evidence="6" id="KW-0963">Cytoplasm</keyword>
<evidence type="ECO:0000259" key="17">
    <source>
        <dbReference type="Pfam" id="PF04810"/>
    </source>
</evidence>
<evidence type="ECO:0000256" key="13">
    <source>
        <dbReference type="ARBA" id="ARBA00023136"/>
    </source>
</evidence>
<evidence type="ECO:0000256" key="11">
    <source>
        <dbReference type="ARBA" id="ARBA00022892"/>
    </source>
</evidence>
<dbReference type="Pfam" id="PF04811">
    <property type="entry name" value="Sec23_trunk"/>
    <property type="match status" value="1"/>
</dbReference>
<dbReference type="Gene3D" id="3.40.50.410">
    <property type="entry name" value="von Willebrand factor, type A domain"/>
    <property type="match status" value="1"/>
</dbReference>
<dbReference type="RefSeq" id="XP_054846420.1">
    <property type="nucleotide sequence ID" value="XM_054990445.1"/>
</dbReference>
<dbReference type="SUPFAM" id="SSF81995">
    <property type="entry name" value="beta-sandwich domain of Sec23/24"/>
    <property type="match status" value="2"/>
</dbReference>
<evidence type="ECO:0000259" key="19">
    <source>
        <dbReference type="Pfam" id="PF04815"/>
    </source>
</evidence>
<dbReference type="AlphaFoldDB" id="A0AA97L9C7"/>
<dbReference type="RefSeq" id="XP_054846421.1">
    <property type="nucleotide sequence ID" value="XM_054990446.1"/>
</dbReference>
<keyword evidence="9" id="KW-0256">Endoplasmic reticulum</keyword>
<name>A0AA97L9C7_EUBMA</name>
<keyword evidence="13" id="KW-0472">Membrane</keyword>
<keyword evidence="14" id="KW-0968">Cytoplasmic vesicle</keyword>
<dbReference type="InterPro" id="IPR007123">
    <property type="entry name" value="Gelsolin-like_dom"/>
</dbReference>
<dbReference type="PANTHER" id="PTHR13803:SF6">
    <property type="entry name" value="PROTEIN TRANSPORT PROTEIN SEC24D"/>
    <property type="match status" value="1"/>
</dbReference>
<feature type="region of interest" description="Disordered" evidence="15">
    <location>
        <begin position="1"/>
        <end position="27"/>
    </location>
</feature>
<evidence type="ECO:0000256" key="9">
    <source>
        <dbReference type="ARBA" id="ARBA00022824"/>
    </source>
</evidence>
<dbReference type="CTD" id="9871"/>
<feature type="region of interest" description="Disordered" evidence="15">
    <location>
        <begin position="60"/>
        <end position="261"/>
    </location>
</feature>
<feature type="domain" description="Gelsolin-like" evidence="16">
    <location>
        <begin position="899"/>
        <end position="969"/>
    </location>
</feature>
<evidence type="ECO:0000313" key="22">
    <source>
        <dbReference type="RefSeq" id="XP_054846420.1"/>
    </source>
</evidence>
<evidence type="ECO:0000256" key="14">
    <source>
        <dbReference type="ARBA" id="ARBA00023329"/>
    </source>
</evidence>
<evidence type="ECO:0000256" key="15">
    <source>
        <dbReference type="SAM" id="MobiDB-lite"/>
    </source>
</evidence>
<feature type="compositionally biased region" description="Polar residues" evidence="15">
    <location>
        <begin position="117"/>
        <end position="137"/>
    </location>
</feature>
<comment type="subcellular location">
    <subcellularLocation>
        <location evidence="3">Cytoplasm</location>
        <location evidence="3">Cytosol</location>
    </subcellularLocation>
    <subcellularLocation>
        <location evidence="1">Cytoplasmic vesicle</location>
        <location evidence="1">COPII-coated vesicle membrane</location>
        <topology evidence="1">Peripheral membrane protein</topology>
        <orientation evidence="1">Cytoplasmic side</orientation>
    </subcellularLocation>
    <subcellularLocation>
        <location evidence="2">Endoplasmic reticulum membrane</location>
        <topology evidence="2">Peripheral membrane protein</topology>
        <orientation evidence="2">Cytoplasmic side</orientation>
    </subcellularLocation>
</comment>
<dbReference type="Gene3D" id="2.60.40.1670">
    <property type="entry name" value="beta-sandwich domain of Sec23/24"/>
    <property type="match status" value="1"/>
</dbReference>
<feature type="domain" description="Zinc finger Sec23/Sec24-type" evidence="17">
    <location>
        <begin position="356"/>
        <end position="394"/>
    </location>
</feature>
<evidence type="ECO:0000313" key="21">
    <source>
        <dbReference type="Proteomes" id="UP001190640"/>
    </source>
</evidence>
<dbReference type="GO" id="GO:0005789">
    <property type="term" value="C:endoplasmic reticulum membrane"/>
    <property type="evidence" value="ECO:0007669"/>
    <property type="project" value="UniProtKB-SubCell"/>
</dbReference>
<dbReference type="SUPFAM" id="SSF82754">
    <property type="entry name" value="C-terminal, gelsolin-like domain of Sec23/24"/>
    <property type="match status" value="1"/>
</dbReference>
<dbReference type="Pfam" id="PF04810">
    <property type="entry name" value="zf-Sec23_Sec24"/>
    <property type="match status" value="1"/>
</dbReference>
<dbReference type="Proteomes" id="UP001190640">
    <property type="component" value="Chromosome 10"/>
</dbReference>
<keyword evidence="10" id="KW-0862">Zinc</keyword>
<dbReference type="InterPro" id="IPR041742">
    <property type="entry name" value="Sec24-like_trunk_dom"/>
</dbReference>
<organism evidence="21 23">
    <name type="scientific">Eublepharis macularius</name>
    <name type="common">Leopard gecko</name>
    <name type="synonym">Cyrtodactylus macularius</name>
    <dbReference type="NCBI Taxonomy" id="481883"/>
    <lineage>
        <taxon>Eukaryota</taxon>
        <taxon>Metazoa</taxon>
        <taxon>Chordata</taxon>
        <taxon>Craniata</taxon>
        <taxon>Vertebrata</taxon>
        <taxon>Euteleostomi</taxon>
        <taxon>Lepidosauria</taxon>
        <taxon>Squamata</taxon>
        <taxon>Bifurcata</taxon>
        <taxon>Gekkota</taxon>
        <taxon>Eublepharidae</taxon>
        <taxon>Eublepharinae</taxon>
        <taxon>Eublepharis</taxon>
    </lineage>
</organism>
<dbReference type="PANTHER" id="PTHR13803">
    <property type="entry name" value="SEC24-RELATED PROTEIN"/>
    <property type="match status" value="1"/>
</dbReference>
<evidence type="ECO:0000259" key="18">
    <source>
        <dbReference type="Pfam" id="PF04811"/>
    </source>
</evidence>
<dbReference type="GO" id="GO:0070971">
    <property type="term" value="C:endoplasmic reticulum exit site"/>
    <property type="evidence" value="ECO:0007669"/>
    <property type="project" value="TreeGrafter"/>
</dbReference>
<evidence type="ECO:0000313" key="23">
    <source>
        <dbReference type="RefSeq" id="XP_054846421.1"/>
    </source>
</evidence>
<evidence type="ECO:0000256" key="10">
    <source>
        <dbReference type="ARBA" id="ARBA00022833"/>
    </source>
</evidence>
<accession>A0AA97L9C7</accession>
<dbReference type="InterPro" id="IPR006895">
    <property type="entry name" value="Znf_Sec23_Sec24"/>
</dbReference>
<reference evidence="22 23" key="1">
    <citation type="submission" date="2025-04" db="UniProtKB">
        <authorList>
            <consortium name="RefSeq"/>
        </authorList>
    </citation>
    <scope>IDENTIFICATION</scope>
    <source>
        <tissue evidence="22 23">Blood</tissue>
    </source>
</reference>
<dbReference type="Gene3D" id="3.40.20.10">
    <property type="entry name" value="Severin"/>
    <property type="match status" value="1"/>
</dbReference>
<feature type="compositionally biased region" description="Low complexity" evidence="15">
    <location>
        <begin position="99"/>
        <end position="113"/>
    </location>
</feature>
<keyword evidence="5" id="KW-0813">Transport</keyword>
<dbReference type="CDD" id="cd01479">
    <property type="entry name" value="Sec24-like"/>
    <property type="match status" value="1"/>
</dbReference>
<dbReference type="InterPro" id="IPR006896">
    <property type="entry name" value="Sec23/24_trunk_dom"/>
</dbReference>
<evidence type="ECO:0000256" key="5">
    <source>
        <dbReference type="ARBA" id="ARBA00022448"/>
    </source>
</evidence>
<feature type="domain" description="Sec23/Sec24 beta-sandwich" evidence="20">
    <location>
        <begin position="682"/>
        <end position="765"/>
    </location>
</feature>
<protein>
    <submittedName>
        <fullName evidence="22 23">Protein transport protein Sec24D isoform X1</fullName>
    </submittedName>
</protein>
<dbReference type="InterPro" id="IPR012990">
    <property type="entry name" value="Beta-sandwich_Sec23_24"/>
</dbReference>
<evidence type="ECO:0000256" key="4">
    <source>
        <dbReference type="ARBA" id="ARBA00008334"/>
    </source>
</evidence>
<evidence type="ECO:0000259" key="16">
    <source>
        <dbReference type="Pfam" id="PF00626"/>
    </source>
</evidence>